<dbReference type="SUPFAM" id="SSF52172">
    <property type="entry name" value="CheY-like"/>
    <property type="match status" value="1"/>
</dbReference>
<dbReference type="SMART" id="SM00448">
    <property type="entry name" value="REC"/>
    <property type="match status" value="1"/>
</dbReference>
<organism evidence="6">
    <name type="scientific">Batrachospermum sp</name>
    <dbReference type="NCBI Taxonomy" id="31373"/>
    <lineage>
        <taxon>Eukaryota</taxon>
        <taxon>Rhodophyta</taxon>
        <taxon>Florideophyceae</taxon>
        <taxon>Nemaliophycidae</taxon>
        <taxon>Batrachospermales</taxon>
        <taxon>Batrachospermaceae</taxon>
        <taxon>Batrachospermum</taxon>
    </lineage>
</organism>
<dbReference type="InterPro" id="IPR036388">
    <property type="entry name" value="WH-like_DNA-bd_sf"/>
</dbReference>
<dbReference type="InterPro" id="IPR011006">
    <property type="entry name" value="CheY-like_superfamily"/>
</dbReference>
<evidence type="ECO:0008006" key="7">
    <source>
        <dbReference type="Google" id="ProtNLM"/>
    </source>
</evidence>
<evidence type="ECO:0000259" key="4">
    <source>
        <dbReference type="PROSITE" id="PS50043"/>
    </source>
</evidence>
<gene>
    <name evidence="6" type="primary">ycf29</name>
</gene>
<dbReference type="InterPro" id="IPR000792">
    <property type="entry name" value="Tscrpt_reg_LuxR_C"/>
</dbReference>
<keyword evidence="1 3" id="KW-0597">Phosphoprotein</keyword>
<feature type="domain" description="HTH luxR-type" evidence="4">
    <location>
        <begin position="143"/>
        <end position="208"/>
    </location>
</feature>
<keyword evidence="2" id="KW-0238">DNA-binding</keyword>
<geneLocation type="chloroplast" evidence="6"/>
<dbReference type="SMART" id="SM00421">
    <property type="entry name" value="HTH_LUXR"/>
    <property type="match status" value="1"/>
</dbReference>
<reference evidence="6" key="1">
    <citation type="submission" date="2020-01" db="EMBL/GenBank/DDBJ databases">
        <title>The chloroplast and mitochondrion of a new freshwater red algal species from China.</title>
        <authorList>
            <person name="Fang K."/>
            <person name="Xie S."/>
        </authorList>
    </citation>
    <scope>NUCLEOTIDE SEQUENCE</scope>
    <source>
        <strain evidence="6">SAS-FKP1901</strain>
    </source>
</reference>
<dbReference type="Pfam" id="PF00196">
    <property type="entry name" value="GerE"/>
    <property type="match status" value="1"/>
</dbReference>
<dbReference type="GO" id="GO:0000160">
    <property type="term" value="P:phosphorelay signal transduction system"/>
    <property type="evidence" value="ECO:0007669"/>
    <property type="project" value="InterPro"/>
</dbReference>
<keyword evidence="6" id="KW-0150">Chloroplast</keyword>
<dbReference type="GO" id="GO:0003677">
    <property type="term" value="F:DNA binding"/>
    <property type="evidence" value="ECO:0007669"/>
    <property type="project" value="UniProtKB-KW"/>
</dbReference>
<dbReference type="PANTHER" id="PTHR44591:SF3">
    <property type="entry name" value="RESPONSE REGULATORY DOMAIN-CONTAINING PROTEIN"/>
    <property type="match status" value="1"/>
</dbReference>
<dbReference type="PRINTS" id="PR00038">
    <property type="entry name" value="HTHLUXR"/>
</dbReference>
<keyword evidence="6" id="KW-0934">Plastid</keyword>
<dbReference type="GO" id="GO:0006355">
    <property type="term" value="P:regulation of DNA-templated transcription"/>
    <property type="evidence" value="ECO:0007669"/>
    <property type="project" value="InterPro"/>
</dbReference>
<dbReference type="InterPro" id="IPR001789">
    <property type="entry name" value="Sig_transdc_resp-reg_receiver"/>
</dbReference>
<dbReference type="PROSITE" id="PS50043">
    <property type="entry name" value="HTH_LUXR_2"/>
    <property type="match status" value="1"/>
</dbReference>
<dbReference type="CDD" id="cd06170">
    <property type="entry name" value="LuxR_C_like"/>
    <property type="match status" value="1"/>
</dbReference>
<dbReference type="Pfam" id="PF00072">
    <property type="entry name" value="Response_reg"/>
    <property type="match status" value="1"/>
</dbReference>
<accession>A0A8K1YV07</accession>
<feature type="domain" description="Response regulatory" evidence="5">
    <location>
        <begin position="4"/>
        <end position="120"/>
    </location>
</feature>
<dbReference type="AlphaFoldDB" id="A0A8K1YV07"/>
<name>A0A8K1YV07_9FLOR</name>
<dbReference type="PROSITE" id="PS00622">
    <property type="entry name" value="HTH_LUXR_1"/>
    <property type="match status" value="1"/>
</dbReference>
<dbReference type="InterPro" id="IPR016032">
    <property type="entry name" value="Sig_transdc_resp-reg_C-effctor"/>
</dbReference>
<feature type="modified residue" description="4-aspartylphosphate" evidence="3">
    <location>
        <position position="53"/>
    </location>
</feature>
<evidence type="ECO:0000256" key="1">
    <source>
        <dbReference type="ARBA" id="ARBA00022553"/>
    </source>
</evidence>
<evidence type="ECO:0000256" key="3">
    <source>
        <dbReference type="PROSITE-ProRule" id="PRU00169"/>
    </source>
</evidence>
<sequence length="215" mass="25224">MPDYVLLVDDDNSMRKSLSYYLSNKGFLVKSFKDVNSAFLSLQQKIPDIIISDILMPINNGYSLIKLLKKNPEYSRIVFIFLTAKGMTQDRIIGYNLGCHAYLTKPFDPEELISIMRSLLISFKHFKKKFNIYSDSCQLRKEVSFKKYQFTYREKTILQLVLKGMMNKEIAFQLSLNIRNVEKYVSRLLFKTGTRNRTELVNHFSQLDFHLVEGE</sequence>
<evidence type="ECO:0000259" key="5">
    <source>
        <dbReference type="PROSITE" id="PS50110"/>
    </source>
</evidence>
<dbReference type="InterPro" id="IPR050595">
    <property type="entry name" value="Bact_response_regulator"/>
</dbReference>
<dbReference type="SUPFAM" id="SSF46894">
    <property type="entry name" value="C-terminal effector domain of the bipartite response regulators"/>
    <property type="match status" value="1"/>
</dbReference>
<dbReference type="PANTHER" id="PTHR44591">
    <property type="entry name" value="STRESS RESPONSE REGULATOR PROTEIN 1"/>
    <property type="match status" value="1"/>
</dbReference>
<evidence type="ECO:0000313" key="6">
    <source>
        <dbReference type="EMBL" id="UEQ12202.1"/>
    </source>
</evidence>
<dbReference type="Gene3D" id="3.40.50.2300">
    <property type="match status" value="1"/>
</dbReference>
<dbReference type="Gene3D" id="1.10.10.10">
    <property type="entry name" value="Winged helix-like DNA-binding domain superfamily/Winged helix DNA-binding domain"/>
    <property type="match status" value="1"/>
</dbReference>
<dbReference type="EMBL" id="MN905507">
    <property type="protein sequence ID" value="UEQ12202.1"/>
    <property type="molecule type" value="Genomic_DNA"/>
</dbReference>
<proteinExistence type="predicted"/>
<evidence type="ECO:0000256" key="2">
    <source>
        <dbReference type="ARBA" id="ARBA00023125"/>
    </source>
</evidence>
<protein>
    <recommendedName>
        <fullName evidence="7">TctD-like protein</fullName>
    </recommendedName>
</protein>
<dbReference type="PROSITE" id="PS50110">
    <property type="entry name" value="RESPONSE_REGULATORY"/>
    <property type="match status" value="1"/>
</dbReference>